<comment type="caution">
    <text evidence="9">The sequence shown here is derived from an EMBL/GenBank/DDBJ whole genome shotgun (WGS) entry which is preliminary data.</text>
</comment>
<feature type="transmembrane region" description="Helical" evidence="7">
    <location>
        <begin position="341"/>
        <end position="364"/>
    </location>
</feature>
<comment type="subcellular location">
    <subcellularLocation>
        <location evidence="1">Cell membrane</location>
        <topology evidence="1">Multi-pass membrane protein</topology>
    </subcellularLocation>
</comment>
<dbReference type="EMBL" id="SGKU01000039">
    <property type="protein sequence ID" value="NFA43471.1"/>
    <property type="molecule type" value="Genomic_DNA"/>
</dbReference>
<reference evidence="9 10" key="1">
    <citation type="submission" date="2019-02" db="EMBL/GenBank/DDBJ databases">
        <title>Genome sequencing of Clostridium botulinum clinical isolates.</title>
        <authorList>
            <person name="Brunt J."/>
            <person name="Van Vliet A.H.M."/>
            <person name="Stringer S.C."/>
            <person name="Grant K.A."/>
            <person name="Carter A.C."/>
            <person name="Peck M.W."/>
        </authorList>
    </citation>
    <scope>NUCLEOTIDE SEQUENCE [LARGE SCALE GENOMIC DNA]</scope>
    <source>
        <strain evidence="9 10">H113700579</strain>
    </source>
</reference>
<evidence type="ECO:0000313" key="9">
    <source>
        <dbReference type="EMBL" id="NFA43471.1"/>
    </source>
</evidence>
<dbReference type="InterPro" id="IPR011701">
    <property type="entry name" value="MFS"/>
</dbReference>
<evidence type="ECO:0000256" key="5">
    <source>
        <dbReference type="ARBA" id="ARBA00022989"/>
    </source>
</evidence>
<dbReference type="InterPro" id="IPR020846">
    <property type="entry name" value="MFS_dom"/>
</dbReference>
<proteinExistence type="predicted"/>
<feature type="transmembrane region" description="Helical" evidence="7">
    <location>
        <begin position="370"/>
        <end position="390"/>
    </location>
</feature>
<keyword evidence="4 7" id="KW-0812">Transmembrane</keyword>
<evidence type="ECO:0000256" key="7">
    <source>
        <dbReference type="SAM" id="Phobius"/>
    </source>
</evidence>
<feature type="transmembrane region" description="Helical" evidence="7">
    <location>
        <begin position="278"/>
        <end position="297"/>
    </location>
</feature>
<gene>
    <name evidence="9" type="ORF">EXM65_13015</name>
</gene>
<feature type="transmembrane region" description="Helical" evidence="7">
    <location>
        <begin position="166"/>
        <end position="185"/>
    </location>
</feature>
<dbReference type="Gene3D" id="1.20.1250.20">
    <property type="entry name" value="MFS general substrate transporter like domains"/>
    <property type="match status" value="2"/>
</dbReference>
<dbReference type="Proteomes" id="UP000472355">
    <property type="component" value="Unassembled WGS sequence"/>
</dbReference>
<sequence>MELKKHKVISKQLFILYFCTFSMWMLMMTVYPISPIIVESLNTNVSIFGKVLGIGSLVMLLLNIPFGIISDKYGRKPCIILGMFLTLVSTTWIYSTNKAEYFYFAWIIGGIGRGIFLSPAFSTVGDMYNEHSRGKAMGILSSSLGLGSVAGYFTSCYISEIYGWKYIFLIFSLINVAALICAFALTETSKKIANKSAYKSIYECLKTFCNETIILCTVIAILGFTAATGVNFIIPYIAQSNNIPLINISVILIPYEVVGIIGNILIGSVSDKIGRTIPLMYILFTSMLATGLLVVVGKDITGVLIFFSLISFCEGPLIGITTTIVLDVLKKKKSDNIGGSLGLYRTLYSIGSVLGPCIAGILIGRFDYEFSLSVMLILICVAFVVSFFISETSKSLKSTKF</sequence>
<feature type="transmembrane region" description="Helical" evidence="7">
    <location>
        <begin position="12"/>
        <end position="33"/>
    </location>
</feature>
<dbReference type="SUPFAM" id="SSF103473">
    <property type="entry name" value="MFS general substrate transporter"/>
    <property type="match status" value="1"/>
</dbReference>
<feature type="transmembrane region" description="Helical" evidence="7">
    <location>
        <begin position="213"/>
        <end position="238"/>
    </location>
</feature>
<dbReference type="PANTHER" id="PTHR43124">
    <property type="entry name" value="PURINE EFFLUX PUMP PBUE"/>
    <property type="match status" value="1"/>
</dbReference>
<feature type="domain" description="Major facilitator superfamily (MFS) profile" evidence="8">
    <location>
        <begin position="12"/>
        <end position="394"/>
    </location>
</feature>
<keyword evidence="5 7" id="KW-1133">Transmembrane helix</keyword>
<dbReference type="InterPro" id="IPR050189">
    <property type="entry name" value="MFS_Efflux_Transporters"/>
</dbReference>
<evidence type="ECO:0000313" key="10">
    <source>
        <dbReference type="Proteomes" id="UP000472355"/>
    </source>
</evidence>
<dbReference type="AlphaFoldDB" id="A0A6M0SQA7"/>
<keyword evidence="6 7" id="KW-0472">Membrane</keyword>
<feature type="transmembrane region" description="Helical" evidence="7">
    <location>
        <begin position="136"/>
        <end position="154"/>
    </location>
</feature>
<evidence type="ECO:0000256" key="4">
    <source>
        <dbReference type="ARBA" id="ARBA00022692"/>
    </source>
</evidence>
<name>A0A6M0SQA7_CLOBO</name>
<evidence type="ECO:0000256" key="6">
    <source>
        <dbReference type="ARBA" id="ARBA00023136"/>
    </source>
</evidence>
<dbReference type="PROSITE" id="PS50850">
    <property type="entry name" value="MFS"/>
    <property type="match status" value="1"/>
</dbReference>
<dbReference type="GO" id="GO:0005886">
    <property type="term" value="C:plasma membrane"/>
    <property type="evidence" value="ECO:0007669"/>
    <property type="project" value="UniProtKB-SubCell"/>
</dbReference>
<dbReference type="InterPro" id="IPR036259">
    <property type="entry name" value="MFS_trans_sf"/>
</dbReference>
<organism evidence="9 10">
    <name type="scientific">Clostridium botulinum</name>
    <dbReference type="NCBI Taxonomy" id="1491"/>
    <lineage>
        <taxon>Bacteria</taxon>
        <taxon>Bacillati</taxon>
        <taxon>Bacillota</taxon>
        <taxon>Clostridia</taxon>
        <taxon>Eubacteriales</taxon>
        <taxon>Clostridiaceae</taxon>
        <taxon>Clostridium</taxon>
    </lineage>
</organism>
<accession>A0A6M0SQA7</accession>
<dbReference type="Pfam" id="PF07690">
    <property type="entry name" value="MFS_1"/>
    <property type="match status" value="1"/>
</dbReference>
<evidence type="ECO:0000256" key="2">
    <source>
        <dbReference type="ARBA" id="ARBA00022448"/>
    </source>
</evidence>
<keyword evidence="2" id="KW-0813">Transport</keyword>
<evidence type="ECO:0000259" key="8">
    <source>
        <dbReference type="PROSITE" id="PS50850"/>
    </source>
</evidence>
<dbReference type="CDD" id="cd17325">
    <property type="entry name" value="MFS_MdtG_SLC18_like"/>
    <property type="match status" value="1"/>
</dbReference>
<evidence type="ECO:0000256" key="1">
    <source>
        <dbReference type="ARBA" id="ARBA00004651"/>
    </source>
</evidence>
<keyword evidence="3" id="KW-1003">Cell membrane</keyword>
<dbReference type="GO" id="GO:0022857">
    <property type="term" value="F:transmembrane transporter activity"/>
    <property type="evidence" value="ECO:0007669"/>
    <property type="project" value="InterPro"/>
</dbReference>
<evidence type="ECO:0000256" key="3">
    <source>
        <dbReference type="ARBA" id="ARBA00022475"/>
    </source>
</evidence>
<feature type="transmembrane region" description="Helical" evidence="7">
    <location>
        <begin position="303"/>
        <end position="329"/>
    </location>
</feature>
<feature type="transmembrane region" description="Helical" evidence="7">
    <location>
        <begin position="244"/>
        <end position="266"/>
    </location>
</feature>
<dbReference type="PANTHER" id="PTHR43124:SF3">
    <property type="entry name" value="CHLORAMPHENICOL EFFLUX PUMP RV0191"/>
    <property type="match status" value="1"/>
</dbReference>
<protein>
    <submittedName>
        <fullName evidence="9">MFS transporter</fullName>
    </submittedName>
</protein>
<feature type="transmembrane region" description="Helical" evidence="7">
    <location>
        <begin position="101"/>
        <end position="124"/>
    </location>
</feature>
<feature type="transmembrane region" description="Helical" evidence="7">
    <location>
        <begin position="45"/>
        <end position="66"/>
    </location>
</feature>